<dbReference type="SUPFAM" id="SSF53795">
    <property type="entry name" value="PEP carboxykinase-like"/>
    <property type="match status" value="1"/>
</dbReference>
<feature type="binding site" evidence="10">
    <location>
        <position position="59"/>
    </location>
    <ligand>
        <name>substrate</name>
    </ligand>
</feature>
<feature type="binding site" evidence="10">
    <location>
        <position position="200"/>
    </location>
    <ligand>
        <name>substrate</name>
    </ligand>
</feature>
<feature type="binding site" evidence="10">
    <location>
        <position position="194"/>
    </location>
    <ligand>
        <name>substrate</name>
    </ligand>
</feature>
<dbReference type="InterPro" id="IPR008210">
    <property type="entry name" value="PEP_carboxykinase_N"/>
</dbReference>
<feature type="binding site" evidence="10">
    <location>
        <begin position="441"/>
        <end position="442"/>
    </location>
    <ligand>
        <name>ATP</name>
        <dbReference type="ChEBI" id="CHEBI:30616"/>
    </ligand>
</feature>
<evidence type="ECO:0000256" key="5">
    <source>
        <dbReference type="ARBA" id="ARBA00022741"/>
    </source>
</evidence>
<keyword evidence="4 10" id="KW-0312">Gluconeogenesis</keyword>
<keyword evidence="10" id="KW-0464">Manganese</keyword>
<feature type="binding site" evidence="10">
    <location>
        <position position="322"/>
    </location>
    <ligand>
        <name>ATP</name>
        <dbReference type="ChEBI" id="CHEBI:30616"/>
    </ligand>
</feature>
<evidence type="ECO:0000256" key="1">
    <source>
        <dbReference type="ARBA" id="ARBA00004742"/>
    </source>
</evidence>
<accession>A0A1I1HPH2</accession>
<feature type="binding site" evidence="10">
    <location>
        <position position="220"/>
    </location>
    <ligand>
        <name>ATP</name>
        <dbReference type="ChEBI" id="CHEBI:30616"/>
    </ligand>
</feature>
<dbReference type="EC" id="4.1.1.49" evidence="3 10"/>
<keyword evidence="11" id="KW-0808">Transferase</keyword>
<keyword evidence="7 10" id="KW-0067">ATP-binding</keyword>
<dbReference type="Gene3D" id="3.90.228.20">
    <property type="match status" value="1"/>
</dbReference>
<dbReference type="PANTHER" id="PTHR30031:SF0">
    <property type="entry name" value="PHOSPHOENOLPYRUVATE CARBOXYKINASE (ATP)"/>
    <property type="match status" value="1"/>
</dbReference>
<dbReference type="InterPro" id="IPR013035">
    <property type="entry name" value="PEP_carboxykinase_C"/>
</dbReference>
<evidence type="ECO:0000256" key="6">
    <source>
        <dbReference type="ARBA" id="ARBA00022793"/>
    </source>
</evidence>
<dbReference type="GO" id="GO:0006094">
    <property type="term" value="P:gluconeogenesis"/>
    <property type="evidence" value="ECO:0007669"/>
    <property type="project" value="UniProtKB-UniRule"/>
</dbReference>
<evidence type="ECO:0000313" key="12">
    <source>
        <dbReference type="Proteomes" id="UP000199577"/>
    </source>
</evidence>
<feature type="binding site" evidence="10">
    <location>
        <position position="285"/>
    </location>
    <ligand>
        <name>ATP</name>
        <dbReference type="ChEBI" id="CHEBI:30616"/>
    </ligand>
</feature>
<evidence type="ECO:0000256" key="2">
    <source>
        <dbReference type="ARBA" id="ARBA00006052"/>
    </source>
</evidence>
<gene>
    <name evidence="10" type="primary">pckA</name>
    <name evidence="11" type="ORF">SAMN05421747_10736</name>
</gene>
<feature type="binding site" evidence="10">
    <location>
        <position position="257"/>
    </location>
    <ligand>
        <name>Mn(2+)</name>
        <dbReference type="ChEBI" id="CHEBI:29035"/>
    </ligand>
</feature>
<evidence type="ECO:0000313" key="11">
    <source>
        <dbReference type="EMBL" id="SFC25695.1"/>
    </source>
</evidence>
<dbReference type="NCBIfam" id="TIGR00224">
    <property type="entry name" value="pckA"/>
    <property type="match status" value="1"/>
</dbReference>
<keyword evidence="12" id="KW-1185">Reference proteome</keyword>
<dbReference type="GO" id="GO:0016301">
    <property type="term" value="F:kinase activity"/>
    <property type="evidence" value="ECO:0007669"/>
    <property type="project" value="UniProtKB-KW"/>
</dbReference>
<dbReference type="GO" id="GO:0004612">
    <property type="term" value="F:phosphoenolpyruvate carboxykinase (ATP) activity"/>
    <property type="evidence" value="ECO:0007669"/>
    <property type="project" value="UniProtKB-UniRule"/>
</dbReference>
<dbReference type="GO" id="GO:0005829">
    <property type="term" value="C:cytosol"/>
    <property type="evidence" value="ECO:0007669"/>
    <property type="project" value="TreeGrafter"/>
</dbReference>
<feature type="binding site" evidence="10">
    <location>
        <position position="200"/>
    </location>
    <ligand>
        <name>Mn(2+)</name>
        <dbReference type="ChEBI" id="CHEBI:29035"/>
    </ligand>
</feature>
<feature type="binding site" evidence="10">
    <location>
        <position position="200"/>
    </location>
    <ligand>
        <name>ATP</name>
        <dbReference type="ChEBI" id="CHEBI:30616"/>
    </ligand>
</feature>
<dbReference type="Pfam" id="PF01293">
    <property type="entry name" value="PEPCK_ATP"/>
    <property type="match status" value="1"/>
</dbReference>
<dbReference type="PIRSF" id="PIRSF006294">
    <property type="entry name" value="PEP_crbxkin"/>
    <property type="match status" value="1"/>
</dbReference>
<keyword evidence="11" id="KW-0418">Kinase</keyword>
<protein>
    <recommendedName>
        <fullName evidence="3 10">Phosphoenolpyruvate carboxykinase (ATP)</fullName>
        <shortName evidence="10">PCK</shortName>
        <shortName evidence="10">PEP carboxykinase</shortName>
        <shortName evidence="10">PEPCK</shortName>
        <ecNumber evidence="3 10">4.1.1.49</ecNumber>
    </recommendedName>
</protein>
<dbReference type="RefSeq" id="WP_090973299.1">
    <property type="nucleotide sequence ID" value="NZ_FOLL01000007.1"/>
</dbReference>
<dbReference type="InterPro" id="IPR001272">
    <property type="entry name" value="PEP_carboxykinase_ATP"/>
</dbReference>
<comment type="pathway">
    <text evidence="1 10">Carbohydrate biosynthesis; gluconeogenesis.</text>
</comment>
<feature type="binding site" evidence="10">
    <location>
        <position position="322"/>
    </location>
    <ligand>
        <name>substrate</name>
    </ligand>
</feature>
<dbReference type="Gene3D" id="2.170.8.10">
    <property type="entry name" value="Phosphoenolpyruvate Carboxykinase, domain 2"/>
    <property type="match status" value="1"/>
</dbReference>
<dbReference type="SUPFAM" id="SSF68923">
    <property type="entry name" value="PEP carboxykinase N-terminal domain"/>
    <property type="match status" value="1"/>
</dbReference>
<evidence type="ECO:0000256" key="3">
    <source>
        <dbReference type="ARBA" id="ARBA00012363"/>
    </source>
</evidence>
<feature type="binding site" evidence="10">
    <location>
        <begin position="236"/>
        <end position="244"/>
    </location>
    <ligand>
        <name>ATP</name>
        <dbReference type="ChEBI" id="CHEBI:30616"/>
    </ligand>
</feature>
<keyword evidence="8 10" id="KW-0456">Lyase</keyword>
<dbReference type="Gene3D" id="3.40.449.10">
    <property type="entry name" value="Phosphoenolpyruvate Carboxykinase, domain 1"/>
    <property type="match status" value="1"/>
</dbReference>
<sequence>MEASKKAILELDYLFIRGNGNVHYQKNIAELVEDAVAGREGYLSDTGALAADTGHFTGRAPYDRFIVQDKLTRDTVWWGSINQPISPSAFEQLFEQVGSYFNDKPVFVRDAMVGADPGHQISVRVVTETAYQNIFAHNLFLRPSVADPSARPEWSILAAPGYRCGQPEKYGLHNPNFVVISFTHKVILVAGTGYTGEIKKGMFSVLNFILPLQKRVLSMHCSANTDRQGHTALFFGLSGTGKTTLSTDTGRLLVGDDEHGWDDKGIFNFEGGCYAKCVGLDENKEPEIFRAVRFGALIENIGFFPGTRIPDYADTSKTENTRVAYPIHHIAGSIASGMAPAPNHIFFLTADAFGVMPPVSRLSTTQAMYHFISGYTAKVAGTEVGVSEPRAVFSACFGEAFLPLHPSYYAELLRKRLEARQIDVWLINTGWIAGPYGVGRRIKLDYTRSIIRAAINGTLKEAPFRTHPVFGFRYPTACPGVPDTVLDPVKLWADEEAYYAQANQLAKRFIGNFGKFEREVSPDVLDAAPVIWEAKPIG</sequence>
<dbReference type="EMBL" id="FOLL01000007">
    <property type="protein sequence ID" value="SFC25695.1"/>
    <property type="molecule type" value="Genomic_DNA"/>
</dbReference>
<dbReference type="OrthoDB" id="9806325at2"/>
<feature type="binding site" evidence="10">
    <location>
        <position position="447"/>
    </location>
    <ligand>
        <name>ATP</name>
        <dbReference type="ChEBI" id="CHEBI:30616"/>
    </ligand>
</feature>
<dbReference type="Proteomes" id="UP000199577">
    <property type="component" value="Unassembled WGS sequence"/>
</dbReference>
<dbReference type="STRING" id="623281.SAMN05421747_10736"/>
<dbReference type="UniPathway" id="UPA00138"/>
<reference evidence="12" key="1">
    <citation type="submission" date="2016-10" db="EMBL/GenBank/DDBJ databases">
        <authorList>
            <person name="Varghese N."/>
            <person name="Submissions S."/>
        </authorList>
    </citation>
    <scope>NUCLEOTIDE SEQUENCE [LARGE SCALE GENOMIC DNA]</scope>
    <source>
        <strain evidence="12">DSM 22900</strain>
    </source>
</reference>
<proteinExistence type="inferred from homology"/>
<evidence type="ECO:0000256" key="4">
    <source>
        <dbReference type="ARBA" id="ARBA00022432"/>
    </source>
</evidence>
<comment type="similarity">
    <text evidence="2 10">Belongs to the phosphoenolpyruvate carboxykinase (ATP) family.</text>
</comment>
<comment type="subcellular location">
    <subcellularLocation>
        <location evidence="10">Cytoplasm</location>
    </subcellularLocation>
</comment>
<dbReference type="HAMAP" id="MF_00453">
    <property type="entry name" value="PEPCK_ATP"/>
    <property type="match status" value="1"/>
</dbReference>
<evidence type="ECO:0000256" key="10">
    <source>
        <dbReference type="HAMAP-Rule" id="MF_00453"/>
    </source>
</evidence>
<name>A0A1I1HPH2_9SPHI</name>
<keyword evidence="11" id="KW-0670">Pyruvate</keyword>
<comment type="cofactor">
    <cofactor evidence="10">
        <name>Mn(2+)</name>
        <dbReference type="ChEBI" id="CHEBI:29035"/>
    </cofactor>
    <text evidence="10">Binds 1 Mn(2+) ion per subunit.</text>
</comment>
<organism evidence="11 12">
    <name type="scientific">Parapedobacter composti</name>
    <dbReference type="NCBI Taxonomy" id="623281"/>
    <lineage>
        <taxon>Bacteria</taxon>
        <taxon>Pseudomonadati</taxon>
        <taxon>Bacteroidota</taxon>
        <taxon>Sphingobacteriia</taxon>
        <taxon>Sphingobacteriales</taxon>
        <taxon>Sphingobacteriaceae</taxon>
        <taxon>Parapedobacter</taxon>
    </lineage>
</organism>
<feature type="binding site" evidence="10">
    <location>
        <position position="220"/>
    </location>
    <ligand>
        <name>Mn(2+)</name>
        <dbReference type="ChEBI" id="CHEBI:29035"/>
    </ligand>
</feature>
<dbReference type="GO" id="GO:0046872">
    <property type="term" value="F:metal ion binding"/>
    <property type="evidence" value="ECO:0007669"/>
    <property type="project" value="UniProtKB-KW"/>
</dbReference>
<dbReference type="GO" id="GO:0005524">
    <property type="term" value="F:ATP binding"/>
    <property type="evidence" value="ECO:0007669"/>
    <property type="project" value="UniProtKB-UniRule"/>
</dbReference>
<keyword evidence="10" id="KW-0963">Cytoplasm</keyword>
<dbReference type="AlphaFoldDB" id="A0A1I1HPH2"/>
<comment type="catalytic activity">
    <reaction evidence="9 10">
        <text>oxaloacetate + ATP = phosphoenolpyruvate + ADP + CO2</text>
        <dbReference type="Rhea" id="RHEA:18617"/>
        <dbReference type="ChEBI" id="CHEBI:16452"/>
        <dbReference type="ChEBI" id="CHEBI:16526"/>
        <dbReference type="ChEBI" id="CHEBI:30616"/>
        <dbReference type="ChEBI" id="CHEBI:58702"/>
        <dbReference type="ChEBI" id="CHEBI:456216"/>
        <dbReference type="EC" id="4.1.1.49"/>
    </reaction>
</comment>
<keyword evidence="10" id="KW-0479">Metal-binding</keyword>
<keyword evidence="5 10" id="KW-0547">Nucleotide-binding</keyword>
<dbReference type="NCBIfam" id="NF006820">
    <property type="entry name" value="PRK09344.1-2"/>
    <property type="match status" value="1"/>
</dbReference>
<keyword evidence="6 10" id="KW-0210">Decarboxylase</keyword>
<comment type="function">
    <text evidence="10">Involved in the gluconeogenesis. Catalyzes the conversion of oxaloacetate (OAA) to phosphoenolpyruvate (PEP) through direct phosphoryl transfer between the nucleoside triphosphate and OAA.</text>
</comment>
<evidence type="ECO:0000256" key="8">
    <source>
        <dbReference type="ARBA" id="ARBA00023239"/>
    </source>
</evidence>
<dbReference type="PANTHER" id="PTHR30031">
    <property type="entry name" value="PHOSPHOENOLPYRUVATE CARBOXYKINASE ATP"/>
    <property type="match status" value="1"/>
</dbReference>
<evidence type="ECO:0000256" key="9">
    <source>
        <dbReference type="ARBA" id="ARBA00047371"/>
    </source>
</evidence>
<dbReference type="NCBIfam" id="NF006821">
    <property type="entry name" value="PRK09344.1-3"/>
    <property type="match status" value="1"/>
</dbReference>
<evidence type="ECO:0000256" key="7">
    <source>
        <dbReference type="ARBA" id="ARBA00022840"/>
    </source>
</evidence>